<evidence type="ECO:0000256" key="1">
    <source>
        <dbReference type="SAM" id="Coils"/>
    </source>
</evidence>
<gene>
    <name evidence="3" type="primary">Piso0_004928</name>
    <name evidence="3" type="ORF">GNLVRS01_PISO0N04171g</name>
</gene>
<proteinExistence type="predicted"/>
<accession>G8Y0T5</accession>
<dbReference type="GO" id="GO:0008270">
    <property type="term" value="F:zinc ion binding"/>
    <property type="evidence" value="ECO:0007669"/>
    <property type="project" value="InterPro"/>
</dbReference>
<dbReference type="EMBL" id="FO082046">
    <property type="protein sequence ID" value="CCE86438.1"/>
    <property type="molecule type" value="Genomic_DNA"/>
</dbReference>
<name>G8Y0T5_PICSO</name>
<dbReference type="InParanoid" id="G8Y0T5"/>
<evidence type="ECO:0000313" key="3">
    <source>
        <dbReference type="EMBL" id="CCE86438.1"/>
    </source>
</evidence>
<dbReference type="InterPro" id="IPR036875">
    <property type="entry name" value="Znf_CCHC_sf"/>
</dbReference>
<dbReference type="SUPFAM" id="SSF57756">
    <property type="entry name" value="Retrovirus zinc finger-like domains"/>
    <property type="match status" value="1"/>
</dbReference>
<dbReference type="eggNOG" id="ENOG502S6BB">
    <property type="taxonomic scope" value="Eukaryota"/>
</dbReference>
<dbReference type="OMA" id="ISKPIEC"/>
<dbReference type="AlphaFoldDB" id="G8Y0T5"/>
<keyword evidence="1" id="KW-0175">Coiled coil</keyword>
<sequence>MSIVELSKTIDTLAKSINEKNEELERLKKDFDDKLKVINQYIGLFNNKDGEQVQELNKMSSEELTSMITKKIHCNNCNNIVWDLNQESEYILIPKSPVKLIRADDKTISQPKSENSAVKNVSATMGSSEAQLDKPATQSTRTKKKGRSHITCSYCRQQGHVRANCHARLNKPL</sequence>
<dbReference type="Pfam" id="PF16588">
    <property type="entry name" value="zf-C2H2_10"/>
    <property type="match status" value="1"/>
</dbReference>
<dbReference type="FunCoup" id="G8Y0T5">
    <property type="interactions" value="29"/>
</dbReference>
<feature type="coiled-coil region" evidence="1">
    <location>
        <begin position="3"/>
        <end position="37"/>
    </location>
</feature>
<reference evidence="3 4" key="1">
    <citation type="journal article" date="2012" name="G3 (Bethesda)">
        <title>Pichia sorbitophila, an interspecies yeast hybrid reveals early steps of genome resolution following polyploidization.</title>
        <authorList>
            <person name="Leh Louis V."/>
            <person name="Despons L."/>
            <person name="Friedrich A."/>
            <person name="Martin T."/>
            <person name="Durrens P."/>
            <person name="Casaregola S."/>
            <person name="Neuveglise C."/>
            <person name="Fairhead C."/>
            <person name="Marck C."/>
            <person name="Cruz J.A."/>
            <person name="Straub M.L."/>
            <person name="Kugler V."/>
            <person name="Sacerdot C."/>
            <person name="Uzunov Z."/>
            <person name="Thierry A."/>
            <person name="Weiss S."/>
            <person name="Bleykasten C."/>
            <person name="De Montigny J."/>
            <person name="Jacques N."/>
            <person name="Jung P."/>
            <person name="Lemaire M."/>
            <person name="Mallet S."/>
            <person name="Morel G."/>
            <person name="Richard G.F."/>
            <person name="Sarkar A."/>
            <person name="Savel G."/>
            <person name="Schacherer J."/>
            <person name="Seret M.L."/>
            <person name="Talla E."/>
            <person name="Samson G."/>
            <person name="Jubin C."/>
            <person name="Poulain J."/>
            <person name="Vacherie B."/>
            <person name="Barbe V."/>
            <person name="Pelletier E."/>
            <person name="Sherman D.J."/>
            <person name="Westhof E."/>
            <person name="Weissenbach J."/>
            <person name="Baret P.V."/>
            <person name="Wincker P."/>
            <person name="Gaillardin C."/>
            <person name="Dujon B."/>
            <person name="Souciet J.L."/>
        </authorList>
    </citation>
    <scope>NUCLEOTIDE SEQUENCE [LARGE SCALE GENOMIC DNA]</scope>
    <source>
        <strain evidence="4">ATCC MYA-4447 / BCRC 22081 / CBS 7064 / NBRC 10061 / NRRL Y-12695</strain>
    </source>
</reference>
<evidence type="ECO:0000313" key="4">
    <source>
        <dbReference type="Proteomes" id="UP000005222"/>
    </source>
</evidence>
<evidence type="ECO:0000256" key="2">
    <source>
        <dbReference type="SAM" id="MobiDB-lite"/>
    </source>
</evidence>
<keyword evidence="4" id="KW-1185">Reference proteome</keyword>
<dbReference type="OrthoDB" id="4069967at2759"/>
<feature type="region of interest" description="Disordered" evidence="2">
    <location>
        <begin position="108"/>
        <end position="145"/>
    </location>
</feature>
<dbReference type="GO" id="GO:0003676">
    <property type="term" value="F:nucleic acid binding"/>
    <property type="evidence" value="ECO:0007669"/>
    <property type="project" value="InterPro"/>
</dbReference>
<protein>
    <submittedName>
        <fullName evidence="3">Piso0_004928 protein</fullName>
    </submittedName>
</protein>
<organism evidence="3 4">
    <name type="scientific">Pichia sorbitophila (strain ATCC MYA-4447 / BCRC 22081 / CBS 7064 / NBRC 10061 / NRRL Y-12695)</name>
    <name type="common">Hybrid yeast</name>
    <dbReference type="NCBI Taxonomy" id="559304"/>
    <lineage>
        <taxon>Eukaryota</taxon>
        <taxon>Fungi</taxon>
        <taxon>Dikarya</taxon>
        <taxon>Ascomycota</taxon>
        <taxon>Saccharomycotina</taxon>
        <taxon>Pichiomycetes</taxon>
        <taxon>Debaryomycetaceae</taxon>
        <taxon>Millerozyma</taxon>
    </lineage>
</organism>
<dbReference type="HOGENOM" id="CLU_125085_1_0_1"/>
<dbReference type="Proteomes" id="UP000005222">
    <property type="component" value="Chromosome N"/>
</dbReference>
<feature type="compositionally biased region" description="Polar residues" evidence="2">
    <location>
        <begin position="108"/>
        <end position="140"/>
    </location>
</feature>